<evidence type="ECO:0000259" key="10">
    <source>
        <dbReference type="PROSITE" id="PS50067"/>
    </source>
</evidence>
<evidence type="ECO:0000256" key="7">
    <source>
        <dbReference type="PROSITE-ProRule" id="PRU00283"/>
    </source>
</evidence>
<organism evidence="11 12">
    <name type="scientific">Sphagnum jensenii</name>
    <dbReference type="NCBI Taxonomy" id="128206"/>
    <lineage>
        <taxon>Eukaryota</taxon>
        <taxon>Viridiplantae</taxon>
        <taxon>Streptophyta</taxon>
        <taxon>Embryophyta</taxon>
        <taxon>Bryophyta</taxon>
        <taxon>Sphagnophytina</taxon>
        <taxon>Sphagnopsida</taxon>
        <taxon>Sphagnales</taxon>
        <taxon>Sphagnaceae</taxon>
        <taxon>Sphagnum</taxon>
    </lineage>
</organism>
<feature type="binding site" evidence="7">
    <location>
        <begin position="234"/>
        <end position="241"/>
    </location>
    <ligand>
        <name>ATP</name>
        <dbReference type="ChEBI" id="CHEBI:30616"/>
    </ligand>
</feature>
<feature type="compositionally biased region" description="Polar residues" evidence="9">
    <location>
        <begin position="110"/>
        <end position="120"/>
    </location>
</feature>
<dbReference type="PRINTS" id="PR00380">
    <property type="entry name" value="KINESINHEAVY"/>
</dbReference>
<dbReference type="InterPro" id="IPR019821">
    <property type="entry name" value="Kinesin_motor_CS"/>
</dbReference>
<dbReference type="SUPFAM" id="SSF52540">
    <property type="entry name" value="P-loop containing nucleoside triphosphate hydrolases"/>
    <property type="match status" value="1"/>
</dbReference>
<feature type="coiled-coil region" evidence="8">
    <location>
        <begin position="960"/>
        <end position="987"/>
    </location>
</feature>
<accession>A0ABP1AUU3</accession>
<feature type="compositionally biased region" description="Polar residues" evidence="9">
    <location>
        <begin position="62"/>
        <end position="73"/>
    </location>
</feature>
<dbReference type="PROSITE" id="PS00411">
    <property type="entry name" value="KINESIN_MOTOR_1"/>
    <property type="match status" value="1"/>
</dbReference>
<evidence type="ECO:0000313" key="11">
    <source>
        <dbReference type="EMBL" id="CAK9866362.1"/>
    </source>
</evidence>
<dbReference type="Proteomes" id="UP001497522">
    <property type="component" value="Chromosome 16"/>
</dbReference>
<keyword evidence="4 8" id="KW-0175">Coiled coil</keyword>
<dbReference type="PROSITE" id="PS50067">
    <property type="entry name" value="KINESIN_MOTOR_2"/>
    <property type="match status" value="1"/>
</dbReference>
<dbReference type="Pfam" id="PF00225">
    <property type="entry name" value="Kinesin"/>
    <property type="match status" value="1"/>
</dbReference>
<feature type="coiled-coil region" evidence="8">
    <location>
        <begin position="1261"/>
        <end position="1288"/>
    </location>
</feature>
<evidence type="ECO:0000256" key="1">
    <source>
        <dbReference type="ARBA" id="ARBA00022701"/>
    </source>
</evidence>
<dbReference type="InterPro" id="IPR027417">
    <property type="entry name" value="P-loop_NTPase"/>
</dbReference>
<keyword evidence="2 7" id="KW-0547">Nucleotide-binding</keyword>
<evidence type="ECO:0000256" key="4">
    <source>
        <dbReference type="ARBA" id="ARBA00023054"/>
    </source>
</evidence>
<dbReference type="SMART" id="SM00129">
    <property type="entry name" value="KISc"/>
    <property type="match status" value="1"/>
</dbReference>
<evidence type="ECO:0000256" key="8">
    <source>
        <dbReference type="SAM" id="Coils"/>
    </source>
</evidence>
<feature type="coiled-coil region" evidence="8">
    <location>
        <begin position="502"/>
        <end position="529"/>
    </location>
</feature>
<reference evidence="11" key="1">
    <citation type="submission" date="2024-03" db="EMBL/GenBank/DDBJ databases">
        <authorList>
            <consortium name="ELIXIR-Norway"/>
            <consortium name="Elixir Norway"/>
        </authorList>
    </citation>
    <scope>NUCLEOTIDE SEQUENCE</scope>
</reference>
<dbReference type="InterPro" id="IPR001752">
    <property type="entry name" value="Kinesin_motor_dom"/>
</dbReference>
<feature type="domain" description="Kinesin motor" evidence="10">
    <location>
        <begin position="157"/>
        <end position="495"/>
    </location>
</feature>
<feature type="compositionally biased region" description="Pro residues" evidence="9">
    <location>
        <begin position="94"/>
        <end position="103"/>
    </location>
</feature>
<evidence type="ECO:0000256" key="6">
    <source>
        <dbReference type="ARBA" id="ARBA00034488"/>
    </source>
</evidence>
<keyword evidence="12" id="KW-1185">Reference proteome</keyword>
<evidence type="ECO:0000256" key="2">
    <source>
        <dbReference type="ARBA" id="ARBA00022741"/>
    </source>
</evidence>
<evidence type="ECO:0000256" key="9">
    <source>
        <dbReference type="SAM" id="MobiDB-lite"/>
    </source>
</evidence>
<keyword evidence="5 7" id="KW-0505">Motor protein</keyword>
<feature type="coiled-coil region" evidence="8">
    <location>
        <begin position="1160"/>
        <end position="1215"/>
    </location>
</feature>
<proteinExistence type="inferred from homology"/>
<feature type="compositionally biased region" description="Basic and acidic residues" evidence="9">
    <location>
        <begin position="723"/>
        <end position="736"/>
    </location>
</feature>
<protein>
    <recommendedName>
        <fullName evidence="10">Kinesin motor domain-containing protein</fullName>
    </recommendedName>
</protein>
<dbReference type="EMBL" id="OZ023717">
    <property type="protein sequence ID" value="CAK9866362.1"/>
    <property type="molecule type" value="Genomic_DNA"/>
</dbReference>
<dbReference type="PANTHER" id="PTHR37739:SF16">
    <property type="entry name" value="KINESIN-LIKE PROTEIN"/>
    <property type="match status" value="1"/>
</dbReference>
<dbReference type="InterPro" id="IPR036961">
    <property type="entry name" value="Kinesin_motor_dom_sf"/>
</dbReference>
<comment type="similarity">
    <text evidence="6">Belongs to the TRAFAC class myosin-kinesin ATPase superfamily. Kinesin family. KIN-12 subfamily.</text>
</comment>
<gene>
    <name evidence="11" type="ORF">CSSPJE1EN2_LOCUS9357</name>
</gene>
<keyword evidence="1" id="KW-0493">Microtubule</keyword>
<evidence type="ECO:0000256" key="5">
    <source>
        <dbReference type="ARBA" id="ARBA00023175"/>
    </source>
</evidence>
<feature type="region of interest" description="Disordered" evidence="9">
    <location>
        <begin position="1"/>
        <end position="125"/>
    </location>
</feature>
<dbReference type="PANTHER" id="PTHR37739">
    <property type="entry name" value="KINESIN-LIKE PROTEIN KIN-12D"/>
    <property type="match status" value="1"/>
</dbReference>
<evidence type="ECO:0000256" key="3">
    <source>
        <dbReference type="ARBA" id="ARBA00022840"/>
    </source>
</evidence>
<dbReference type="InterPro" id="IPR044986">
    <property type="entry name" value="KIF15/KIN-12"/>
</dbReference>
<name>A0ABP1AUU3_9BRYO</name>
<dbReference type="Gene3D" id="3.40.850.10">
    <property type="entry name" value="Kinesin motor domain"/>
    <property type="match status" value="1"/>
</dbReference>
<keyword evidence="3 7" id="KW-0067">ATP-binding</keyword>
<sequence>MKGGLTRSRSARGPVSPSSDSSHKEREPFHVGPYRPSSAPAVVAAGRRSRHNSENVPPDASANVQEGSSSPAQTKPAFKGAAKSSRESLQNSPSLPPRPPRPSPARSASNGLSSNQSFEQGSAKRKINWDLQSGSSTEGFSLNTAAAGDMASSTDSGVKVIVRMRPLNKKEETEEAEIVLQKTSVTSVSIADQHFTYDAVAGQDASQQAVFEMVGLPMVENCLAGFNSSIFAYGQTGSGKTHTMWGAMPDSNTDLSPSADCGLTPRVFERLFARIRQEEEKNTDKQLWYQCRCSFLEIYHEQIMDLLEPSQKNLMIREDTKTGIYVDGLTEEYVSNIKDVMRLLIKGLANRRVGETTMNRESSRSHIVFTCVIECRSKSVGEGLSSVRSSRMNLVDLAGSERQKQTGAAGDRLKEAGNINKSLSQLGNVINILAEVAQSGKQRHIPYRDSRLTFLLQESLGGNAKLAMICAVSPASSCKSETLGTLRFAQRAKAMQNKAVINEEKANDVNLLREQIRQLKDELTRMKMNSSQPAGNGSGYSNSWNARRSYNLLRLSLGHPMTFPIVDSDDNDEEMEIDDETVDSEPVRSPAVVTMEDMTMEHTELSNSMEVVSKEARRSSLELEHGSGIVVVNDVGDDDSPNIELNATINTEDITKKHTDLSKSMEMAGTSSLGKESGSRSVVVNDVGDDDDSPNVDSPAAATSEDMTRKDEELPNSLAMASKDVRSSNCEKESRSKSATVDTIGDDESPNMDSPTLGVMETPRTSLPALNISAIHDLLPSLQSPTCTHSPKELLVRLEEKIRQPPMFGLSALEEDCTVLDSLPKVPFAESSSLQSSLHNSKSFASPRDRLAASLHRGLQILDNHQNKSHASGGRSSAVRFSFQSADLKSTKTVDKGAQTLAVGCTCNCTLLSNSILSNVRSSIQKLDLKKTRRSDAGTQTSPQRLITSEAVLAGSIRRERAVEEAMMQQAAEIEQLNRLVRQYKNERECNSVLQQSREDKILRLEALMGGVLPSDIFLTEEWQALLHEHKTLQEKFDKHPEVTHAKVEQERLLDELERYRTFFDFGEREVLLQEIQQLRNHLQTHLECGTLGAKHRRLSLTSKALRGSTADLSKSTALCTLQEATSTCGLNAVEHLEGHLWEKEQMEWEEREIELLTIVEDLREEADSYKQLSERRKLELDGEKRCAKEVHEALEMAMEGHARLLEQYAELQEKHIGLLSKNRKIREGVTNLKKLAKKAGVTATETRWFESQAEQLVAMRIDHEHERDAAKDEVEGLKMQLRDTADAVQAAGELLVRLKEAEDAVCMAQDAAAMAGQEANTIRREMEKMTQKHARETATLQQRLLEASMQKASLCPMCIMAERVKFEFNEVDTDAAEAEAEAEALAKTRKEDCKRVRSQRLGWNSGEGLIEEEDEEESIAGEHEGHQLPLENLDIDEFVDEIL</sequence>
<feature type="region of interest" description="Disordered" evidence="9">
    <location>
        <begin position="667"/>
        <end position="757"/>
    </location>
</feature>
<evidence type="ECO:0000313" key="12">
    <source>
        <dbReference type="Proteomes" id="UP001497522"/>
    </source>
</evidence>